<evidence type="ECO:0000313" key="3">
    <source>
        <dbReference type="Proteomes" id="UP000176413"/>
    </source>
</evidence>
<feature type="transmembrane region" description="Helical" evidence="1">
    <location>
        <begin position="69"/>
        <end position="90"/>
    </location>
</feature>
<keyword evidence="1" id="KW-1133">Transmembrane helix</keyword>
<evidence type="ECO:0000313" key="2">
    <source>
        <dbReference type="EMBL" id="OGH69281.1"/>
    </source>
</evidence>
<protein>
    <recommendedName>
        <fullName evidence="4">DUF1294 domain-containing protein</fullName>
    </recommendedName>
</protein>
<evidence type="ECO:0008006" key="4">
    <source>
        <dbReference type="Google" id="ProtNLM"/>
    </source>
</evidence>
<keyword evidence="1" id="KW-0472">Membrane</keyword>
<dbReference type="Proteomes" id="UP000176413">
    <property type="component" value="Unassembled WGS sequence"/>
</dbReference>
<dbReference type="EMBL" id="MFQA01000007">
    <property type="protein sequence ID" value="OGH69281.1"/>
    <property type="molecule type" value="Genomic_DNA"/>
</dbReference>
<name>A0A1F6MCB8_9BACT</name>
<reference evidence="2 3" key="1">
    <citation type="journal article" date="2016" name="Nat. Commun.">
        <title>Thousands of microbial genomes shed light on interconnected biogeochemical processes in an aquifer system.</title>
        <authorList>
            <person name="Anantharaman K."/>
            <person name="Brown C.T."/>
            <person name="Hug L.A."/>
            <person name="Sharon I."/>
            <person name="Castelle C.J."/>
            <person name="Probst A.J."/>
            <person name="Thomas B.C."/>
            <person name="Singh A."/>
            <person name="Wilkins M.J."/>
            <person name="Karaoz U."/>
            <person name="Brodie E.L."/>
            <person name="Williams K.H."/>
            <person name="Hubbard S.S."/>
            <person name="Banfield J.F."/>
        </authorList>
    </citation>
    <scope>NUCLEOTIDE SEQUENCE [LARGE SCALE GENOMIC DNA]</scope>
</reference>
<organism evidence="2 3">
    <name type="scientific">Candidatus Magasanikbacteria bacterium RIFCSPHIGHO2_02_FULL_45_10</name>
    <dbReference type="NCBI Taxonomy" id="1798679"/>
    <lineage>
        <taxon>Bacteria</taxon>
        <taxon>Candidatus Magasanikiibacteriota</taxon>
    </lineage>
</organism>
<keyword evidence="1" id="KW-0812">Transmembrane</keyword>
<gene>
    <name evidence="2" type="ORF">A3D53_00690</name>
</gene>
<evidence type="ECO:0000256" key="1">
    <source>
        <dbReference type="SAM" id="Phobius"/>
    </source>
</evidence>
<sequence length="104" mass="11867">MPLELNPGLLVYLIIVNLVTLIVFAVDKISSQSNAWRTRERTLLLLTLLGGTVGALFAMYFFRHKTRKGSFLMLFSVILLIQLALVFLFFQNETQINDSFMNVP</sequence>
<feature type="transmembrane region" description="Helical" evidence="1">
    <location>
        <begin position="42"/>
        <end position="63"/>
    </location>
</feature>
<comment type="caution">
    <text evidence="2">The sequence shown here is derived from an EMBL/GenBank/DDBJ whole genome shotgun (WGS) entry which is preliminary data.</text>
</comment>
<dbReference type="AlphaFoldDB" id="A0A1F6MCB8"/>
<accession>A0A1F6MCB8</accession>
<proteinExistence type="predicted"/>
<dbReference type="Pfam" id="PF06961">
    <property type="entry name" value="DUF1294"/>
    <property type="match status" value="1"/>
</dbReference>
<feature type="transmembrane region" description="Helical" evidence="1">
    <location>
        <begin position="12"/>
        <end position="30"/>
    </location>
</feature>
<dbReference type="InterPro" id="IPR010718">
    <property type="entry name" value="DUF1294"/>
</dbReference>